<protein>
    <recommendedName>
        <fullName evidence="9">Carbohydrate sulfotransferase</fullName>
        <ecNumber evidence="9">2.8.2.-</ecNumber>
    </recommendedName>
</protein>
<keyword evidence="9" id="KW-0119">Carbohydrate metabolism</keyword>
<dbReference type="eggNOG" id="KOG4651">
    <property type="taxonomic scope" value="Eukaryota"/>
</dbReference>
<dbReference type="GeneTree" id="ENSGT00940000164429"/>
<keyword evidence="5" id="KW-1133">Transmembrane helix</keyword>
<dbReference type="EC" id="2.8.2.-" evidence="9"/>
<reference evidence="11" key="1">
    <citation type="submission" date="2003-08" db="EMBL/GenBank/DDBJ databases">
        <authorList>
            <person name="Birren B."/>
            <person name="Nusbaum C."/>
            <person name="Abebe A."/>
            <person name="Abouelleil A."/>
            <person name="Adekoya E."/>
            <person name="Ait-zahra M."/>
            <person name="Allen N."/>
            <person name="Allen T."/>
            <person name="An P."/>
            <person name="Anderson M."/>
            <person name="Anderson S."/>
            <person name="Arachchi H."/>
            <person name="Armbruster J."/>
            <person name="Bachantsang P."/>
            <person name="Baldwin J."/>
            <person name="Barry A."/>
            <person name="Bayul T."/>
            <person name="Blitshsteyn B."/>
            <person name="Bloom T."/>
            <person name="Blye J."/>
            <person name="Boguslavskiy L."/>
            <person name="Borowsky M."/>
            <person name="Boukhgalter B."/>
            <person name="Brunache A."/>
            <person name="Butler J."/>
            <person name="Calixte N."/>
            <person name="Calvo S."/>
            <person name="Camarata J."/>
            <person name="Campo K."/>
            <person name="Chang J."/>
            <person name="Cheshatsang Y."/>
            <person name="Citroen M."/>
            <person name="Collymore A."/>
            <person name="Considine T."/>
            <person name="Cook A."/>
            <person name="Cooke P."/>
            <person name="Corum B."/>
            <person name="Cuomo C."/>
            <person name="David R."/>
            <person name="Dawoe T."/>
            <person name="Degray S."/>
            <person name="Dodge S."/>
            <person name="Dooley K."/>
            <person name="Dorje P."/>
            <person name="Dorjee K."/>
            <person name="Dorris L."/>
            <person name="Duffey N."/>
            <person name="Dupes A."/>
            <person name="Elkins T."/>
            <person name="Engels R."/>
            <person name="Erickson J."/>
            <person name="Farina A."/>
            <person name="Faro S."/>
            <person name="Ferreira P."/>
            <person name="Fischer H."/>
            <person name="Fitzgerald M."/>
            <person name="Foley K."/>
            <person name="Gage D."/>
            <person name="Galagan J."/>
            <person name="Gearin G."/>
            <person name="Gnerre S."/>
            <person name="Gnirke A."/>
            <person name="Goyette A."/>
            <person name="Graham J."/>
            <person name="Grandbois E."/>
            <person name="Gyaltsen K."/>
            <person name="Hafez N."/>
            <person name="Hagopian D."/>
            <person name="Hagos B."/>
            <person name="Hall J."/>
            <person name="Hatcher B."/>
            <person name="Heller A."/>
            <person name="Higgins H."/>
            <person name="Honan T."/>
            <person name="Horn A."/>
            <person name="Houde N."/>
            <person name="Hughes L."/>
            <person name="Hulme W."/>
            <person name="Husby E."/>
            <person name="Iliev I."/>
            <person name="Jaffe D."/>
            <person name="Jones C."/>
            <person name="Kamal M."/>
            <person name="Kamat A."/>
            <person name="Kamvysselis M."/>
            <person name="Karlsson E."/>
            <person name="Kells C."/>
            <person name="Kieu A."/>
            <person name="Kisner P."/>
            <person name="Kodira C."/>
            <person name="Kulbokas E."/>
            <person name="Labutti K."/>
            <person name="Lama D."/>
            <person name="Landers T."/>
            <person name="Leger J."/>
            <person name="Levine S."/>
            <person name="Lewis D."/>
            <person name="Lewis T."/>
            <person name="Lindblad-toh K."/>
            <person name="Liu X."/>
            <person name="Lokyitsang T."/>
            <person name="Lokyitsang Y."/>
            <person name="Lucien O."/>
            <person name="Lui A."/>
            <person name="Ma L.J."/>
            <person name="Mabbitt R."/>
            <person name="Macdonald J."/>
            <person name="Maclean C."/>
            <person name="Major J."/>
            <person name="Manning J."/>
            <person name="Marabella R."/>
            <person name="Maru K."/>
            <person name="Matthews C."/>
            <person name="Mauceli E."/>
            <person name="Mccarthy M."/>
            <person name="Mcdonough S."/>
            <person name="Mcghee T."/>
            <person name="Meldrim J."/>
            <person name="Meneus L."/>
            <person name="Mesirov J."/>
            <person name="Mihalev A."/>
            <person name="Mihova T."/>
            <person name="Mikkelsen T."/>
            <person name="Mlenga V."/>
            <person name="Moru K."/>
            <person name="Mozes J."/>
            <person name="Mulrain L."/>
            <person name="Munson G."/>
            <person name="Naylor J."/>
            <person name="Newes C."/>
            <person name="Nguyen C."/>
            <person name="Nguyen N."/>
            <person name="Nguyen T."/>
            <person name="Nicol R."/>
            <person name="Nielsen C."/>
            <person name="Nizzari M."/>
            <person name="Norbu C."/>
            <person name="Norbu N."/>
            <person name="O'donnell P."/>
            <person name="Okoawo O."/>
            <person name="O'leary S."/>
            <person name="Omotosho B."/>
            <person name="O'neill K."/>
            <person name="Osman S."/>
            <person name="Parker S."/>
            <person name="Perrin D."/>
            <person name="Phunkhang P."/>
            <person name="Piqani B."/>
            <person name="Purcell S."/>
            <person name="Rachupka T."/>
            <person name="Ramasamy U."/>
            <person name="Rameau R."/>
            <person name="Ray V."/>
            <person name="Raymond C."/>
            <person name="Retta R."/>
            <person name="Richardson S."/>
            <person name="Rise C."/>
            <person name="Rodriguez J."/>
            <person name="Rogers J."/>
            <person name="Rogov P."/>
            <person name="Rutman M."/>
            <person name="Schupbach R."/>
            <person name="Seaman C."/>
            <person name="Settipalli S."/>
            <person name="Sharpe T."/>
            <person name="Sheridan J."/>
            <person name="Sherpa N."/>
            <person name="Shi J."/>
            <person name="Smirnov S."/>
            <person name="Smith C."/>
            <person name="Sougnez C."/>
            <person name="Spencer B."/>
            <person name="Stalker J."/>
            <person name="Stange-thomann N."/>
            <person name="Stavropoulos S."/>
            <person name="Stetson K."/>
            <person name="Stone C."/>
            <person name="Stone S."/>
            <person name="Stubbs M."/>
            <person name="Talamas J."/>
            <person name="Tchuinga P."/>
            <person name="Tenzing P."/>
            <person name="Tesfaye S."/>
            <person name="Theodore J."/>
            <person name="Thoulutsang Y."/>
            <person name="Topham K."/>
            <person name="Towey S."/>
            <person name="Tsamla T."/>
            <person name="Tsomo N."/>
            <person name="Vallee D."/>
            <person name="Vassiliev H."/>
            <person name="Venkataraman V."/>
            <person name="Vinson J."/>
            <person name="Vo A."/>
            <person name="Wade C."/>
            <person name="Wang S."/>
            <person name="Wangchuk T."/>
            <person name="Wangdi T."/>
            <person name="Whittaker C."/>
            <person name="Wilkinson J."/>
            <person name="Wu Y."/>
            <person name="Wyman D."/>
            <person name="Yadav S."/>
            <person name="Yang S."/>
            <person name="Yang X."/>
            <person name="Yeager S."/>
            <person name="Yee E."/>
            <person name="Young G."/>
            <person name="Zainoun J."/>
            <person name="Zembeck L."/>
            <person name="Zimmer A."/>
            <person name="Zody M."/>
            <person name="Lander E."/>
        </authorList>
    </citation>
    <scope>NUCLEOTIDE SEQUENCE [LARGE SCALE GENOMIC DNA]</scope>
</reference>
<keyword evidence="3 9" id="KW-0808">Transferase</keyword>
<dbReference type="GO" id="GO:0008146">
    <property type="term" value="F:sulfotransferase activity"/>
    <property type="evidence" value="ECO:0007669"/>
    <property type="project" value="InterPro"/>
</dbReference>
<reference evidence="10" key="3">
    <citation type="submission" date="2025-09" db="UniProtKB">
        <authorList>
            <consortium name="Ensembl"/>
        </authorList>
    </citation>
    <scope>IDENTIFICATION</scope>
</reference>
<evidence type="ECO:0000256" key="3">
    <source>
        <dbReference type="ARBA" id="ARBA00022679"/>
    </source>
</evidence>
<keyword evidence="9" id="KW-0735">Signal-anchor</keyword>
<dbReference type="Pfam" id="PF03567">
    <property type="entry name" value="Sulfotransfer_2"/>
    <property type="match status" value="1"/>
</dbReference>
<name>H2ZMM4_CIOSA</name>
<evidence type="ECO:0000256" key="9">
    <source>
        <dbReference type="RuleBase" id="RU364020"/>
    </source>
</evidence>
<dbReference type="PANTHER" id="PTHR12137">
    <property type="entry name" value="CARBOHYDRATE SULFOTRANSFERASE"/>
    <property type="match status" value="1"/>
</dbReference>
<evidence type="ECO:0000256" key="2">
    <source>
        <dbReference type="ARBA" id="ARBA00006339"/>
    </source>
</evidence>
<proteinExistence type="inferred from homology"/>
<keyword evidence="7" id="KW-0472">Membrane</keyword>
<evidence type="ECO:0000256" key="6">
    <source>
        <dbReference type="ARBA" id="ARBA00023034"/>
    </source>
</evidence>
<keyword evidence="8 9" id="KW-0325">Glycoprotein</keyword>
<evidence type="ECO:0000256" key="1">
    <source>
        <dbReference type="ARBA" id="ARBA00004323"/>
    </source>
</evidence>
<dbReference type="Ensembl" id="ENSCSAVT00000019046.1">
    <property type="protein sequence ID" value="ENSCSAVP00000018840.1"/>
    <property type="gene ID" value="ENSCSAVG00000011068.1"/>
</dbReference>
<comment type="similarity">
    <text evidence="2 9">Belongs to the sulfotransferase 2 family.</text>
</comment>
<keyword evidence="11" id="KW-1185">Reference proteome</keyword>
<dbReference type="GO" id="GO:0000139">
    <property type="term" value="C:Golgi membrane"/>
    <property type="evidence" value="ECO:0007669"/>
    <property type="project" value="UniProtKB-SubCell"/>
</dbReference>
<organism evidence="10 11">
    <name type="scientific">Ciona savignyi</name>
    <name type="common">Pacific transparent sea squirt</name>
    <dbReference type="NCBI Taxonomy" id="51511"/>
    <lineage>
        <taxon>Eukaryota</taxon>
        <taxon>Metazoa</taxon>
        <taxon>Chordata</taxon>
        <taxon>Tunicata</taxon>
        <taxon>Ascidiacea</taxon>
        <taxon>Phlebobranchia</taxon>
        <taxon>Cionidae</taxon>
        <taxon>Ciona</taxon>
    </lineage>
</organism>
<reference evidence="10" key="2">
    <citation type="submission" date="2025-08" db="UniProtKB">
        <authorList>
            <consortium name="Ensembl"/>
        </authorList>
    </citation>
    <scope>IDENTIFICATION</scope>
</reference>
<evidence type="ECO:0000256" key="4">
    <source>
        <dbReference type="ARBA" id="ARBA00022692"/>
    </source>
</evidence>
<keyword evidence="4" id="KW-0812">Transmembrane</keyword>
<comment type="subcellular location">
    <subcellularLocation>
        <location evidence="1 9">Golgi apparatus membrane</location>
        <topology evidence="1 9">Single-pass type II membrane protein</topology>
    </subcellularLocation>
</comment>
<dbReference type="AlphaFoldDB" id="H2ZMM4"/>
<dbReference type="Proteomes" id="UP000007875">
    <property type="component" value="Unassembled WGS sequence"/>
</dbReference>
<evidence type="ECO:0000256" key="5">
    <source>
        <dbReference type="ARBA" id="ARBA00022989"/>
    </source>
</evidence>
<evidence type="ECO:0000256" key="7">
    <source>
        <dbReference type="ARBA" id="ARBA00023136"/>
    </source>
</evidence>
<dbReference type="HOGENOM" id="CLU_043398_0_1_1"/>
<sequence length="267" mass="31186">TADETAEIMELRRESLIDNCAKYSLCSIPLEPDLNTKLITVRKYNMMYCDIAKVASTNWKKVVLMMNKYVKTWKDLESLSHAASVHDLAAAYKLRYEPDLSLMERTKNYTTFLAVRHPMERLVSAYEDKFLPTNRSPVPEMWQLGDEIIKTFPGNLSAKYPTFEQFLRYLLKTNDKNPHWDSYVDLCHPCNMHYDVIIHLDSISEDSRYLFSVVNAPPSISFPKSTKKNRNTVMNVQSHVSQTDATVIKKIEDRYNLDYKLFEFEKL</sequence>
<dbReference type="STRING" id="51511.ENSCSAVP00000018840"/>
<dbReference type="OMA" id="MERTKNY"/>
<keyword evidence="6 9" id="KW-0333">Golgi apparatus</keyword>
<dbReference type="InterPro" id="IPR018011">
    <property type="entry name" value="Carb_sulfotrans_8-10"/>
</dbReference>
<evidence type="ECO:0000313" key="10">
    <source>
        <dbReference type="Ensembl" id="ENSCSAVP00000018840.1"/>
    </source>
</evidence>
<evidence type="ECO:0000313" key="11">
    <source>
        <dbReference type="Proteomes" id="UP000007875"/>
    </source>
</evidence>
<evidence type="ECO:0000256" key="8">
    <source>
        <dbReference type="ARBA" id="ARBA00023180"/>
    </source>
</evidence>
<dbReference type="GO" id="GO:0016051">
    <property type="term" value="P:carbohydrate biosynthetic process"/>
    <property type="evidence" value="ECO:0007669"/>
    <property type="project" value="InterPro"/>
</dbReference>
<dbReference type="InterPro" id="IPR005331">
    <property type="entry name" value="Sulfotransferase"/>
</dbReference>
<accession>H2ZMM4</accession>
<dbReference type="PANTHER" id="PTHR12137:SF54">
    <property type="entry name" value="CARBOHYDRATE SULFOTRANSFERASE"/>
    <property type="match status" value="1"/>
</dbReference>
<dbReference type="InParanoid" id="H2ZMM4"/>